<dbReference type="PATRIC" id="fig|1239307.3.peg.2519"/>
<dbReference type="OrthoDB" id="7364083at2"/>
<name>W0HTZ4_9GAMM</name>
<dbReference type="Gene3D" id="3.30.930.10">
    <property type="entry name" value="Bira Bifunctional Protein, Domain 2"/>
    <property type="match status" value="1"/>
</dbReference>
<dbReference type="PANTHER" id="PTHR43679:SF2">
    <property type="entry name" value="OCTANOYL-[GCVH]:PROTEIN N-OCTANOYLTRANSFERASE"/>
    <property type="match status" value="1"/>
</dbReference>
<dbReference type="GO" id="GO:0016874">
    <property type="term" value="F:ligase activity"/>
    <property type="evidence" value="ECO:0007669"/>
    <property type="project" value="UniProtKB-KW"/>
</dbReference>
<protein>
    <submittedName>
        <fullName evidence="2">Putative lipoate-protein ligase A</fullName>
    </submittedName>
</protein>
<evidence type="ECO:0000259" key="1">
    <source>
        <dbReference type="PROSITE" id="PS51733"/>
    </source>
</evidence>
<organism evidence="2 3">
    <name type="scientific">Sodalis praecaptivus</name>
    <dbReference type="NCBI Taxonomy" id="1239307"/>
    <lineage>
        <taxon>Bacteria</taxon>
        <taxon>Pseudomonadati</taxon>
        <taxon>Pseudomonadota</taxon>
        <taxon>Gammaproteobacteria</taxon>
        <taxon>Enterobacterales</taxon>
        <taxon>Bruguierivoracaceae</taxon>
        <taxon>Sodalis</taxon>
    </lineage>
</organism>
<evidence type="ECO:0000313" key="3">
    <source>
        <dbReference type="Proteomes" id="UP000019028"/>
    </source>
</evidence>
<keyword evidence="3" id="KW-1185">Reference proteome</keyword>
<keyword evidence="2" id="KW-0436">Ligase</keyword>
<dbReference type="InterPro" id="IPR050664">
    <property type="entry name" value="Octanoyltrans_LipM/LipL"/>
</dbReference>
<reference evidence="2 3" key="1">
    <citation type="journal article" date="2014" name="Genome Biol. Evol.">
        <title>Genome degeneration and adaptation in a nascent stage of symbiosis.</title>
        <authorList>
            <person name="Oakeson K.F."/>
            <person name="Gil R."/>
            <person name="Clayton A.L."/>
            <person name="Dunn D.M."/>
            <person name="von Niederhausern A.C."/>
            <person name="Hamil C."/>
            <person name="Aoyagi A."/>
            <person name="Duval B."/>
            <person name="Baca A."/>
            <person name="Silva F.J."/>
            <person name="Vallier A."/>
            <person name="Jackson D.G."/>
            <person name="Latorre A."/>
            <person name="Weiss R.B."/>
            <person name="Heddi A."/>
            <person name="Moya A."/>
            <person name="Dale C."/>
        </authorList>
    </citation>
    <scope>NUCLEOTIDE SEQUENCE [LARGE SCALE GENOMIC DNA]</scope>
    <source>
        <strain evidence="2 3">HS1</strain>
    </source>
</reference>
<dbReference type="PROSITE" id="PS51733">
    <property type="entry name" value="BPL_LPL_CATALYTIC"/>
    <property type="match status" value="1"/>
</dbReference>
<dbReference type="KEGG" id="sod:Sant_2276"/>
<dbReference type="PANTHER" id="PTHR43679">
    <property type="entry name" value="OCTANOYLTRANSFERASE LIPM-RELATED"/>
    <property type="match status" value="1"/>
</dbReference>
<dbReference type="EMBL" id="CP006569">
    <property type="protein sequence ID" value="AHF77321.1"/>
    <property type="molecule type" value="Genomic_DNA"/>
</dbReference>
<dbReference type="HOGENOM" id="CLU_084176_0_0_6"/>
<dbReference type="SUPFAM" id="SSF55681">
    <property type="entry name" value="Class II aaRS and biotin synthetases"/>
    <property type="match status" value="1"/>
</dbReference>
<proteinExistence type="predicted"/>
<gene>
    <name evidence="2" type="ORF">Sant_2276</name>
</gene>
<evidence type="ECO:0000313" key="2">
    <source>
        <dbReference type="EMBL" id="AHF77321.1"/>
    </source>
</evidence>
<dbReference type="AlphaFoldDB" id="W0HTZ4"/>
<dbReference type="InterPro" id="IPR045864">
    <property type="entry name" value="aa-tRNA-synth_II/BPL/LPL"/>
</dbReference>
<feature type="domain" description="BPL/LPL catalytic" evidence="1">
    <location>
        <begin position="40"/>
        <end position="249"/>
    </location>
</feature>
<dbReference type="RefSeq" id="WP_025422456.1">
    <property type="nucleotide sequence ID" value="NZ_CP006569.1"/>
</dbReference>
<dbReference type="Proteomes" id="UP000019028">
    <property type="component" value="Chromosome"/>
</dbReference>
<sequence length="256" mass="27118">MNDVPQAGAALPSRFFLPVPPLRFCSDATRAEEGLFRAAAAGQAVAQLWHAPLSLVAPVSYRRFAGFAQVCQDFAADGCPVLLRKSGGGLVPQGPGIINLSLAYPTDRAFGDAAEDVYRHLCGILTDGLAQLGIATGWQAVAGSFCDGRYNLACGSGAQARKIAGTAQYWRAVPYADGRRERRHIVLAHALLLVDCDLLAAHRLANEFESRLGTGRVYQVDKTVSVAQCFNAPVAQLVASVAEALITRIAGSRAPL</sequence>
<dbReference type="InterPro" id="IPR004143">
    <property type="entry name" value="BPL_LPL_catalytic"/>
</dbReference>
<dbReference type="Pfam" id="PF21948">
    <property type="entry name" value="LplA-B_cat"/>
    <property type="match status" value="1"/>
</dbReference>
<accession>W0HTZ4</accession>